<feature type="transmembrane region" description="Helical" evidence="1">
    <location>
        <begin position="45"/>
        <end position="65"/>
    </location>
</feature>
<name>A0A0G1XU24_9BACT</name>
<keyword evidence="1" id="KW-1133">Transmembrane helix</keyword>
<feature type="non-terminal residue" evidence="2">
    <location>
        <position position="97"/>
    </location>
</feature>
<protein>
    <recommendedName>
        <fullName evidence="4">Major facilitator superfamily (MFS) profile domain-containing protein</fullName>
    </recommendedName>
</protein>
<feature type="transmembrane region" description="Helical" evidence="1">
    <location>
        <begin position="77"/>
        <end position="95"/>
    </location>
</feature>
<keyword evidence="1" id="KW-0812">Transmembrane</keyword>
<accession>A0A0G1XU24</accession>
<dbReference type="InterPro" id="IPR036259">
    <property type="entry name" value="MFS_trans_sf"/>
</dbReference>
<evidence type="ECO:0000256" key="1">
    <source>
        <dbReference type="SAM" id="Phobius"/>
    </source>
</evidence>
<dbReference type="EMBL" id="LCRM01000073">
    <property type="protein sequence ID" value="KKW34486.1"/>
    <property type="molecule type" value="Genomic_DNA"/>
</dbReference>
<evidence type="ECO:0000313" key="2">
    <source>
        <dbReference type="EMBL" id="KKW34486.1"/>
    </source>
</evidence>
<sequence>MELSLATKIHLRHLAYVAGFFLTISTSIAAYVNSSFLEQFLSERSVGLAYSLASLVSIIVSFNTIRLIQRLGNRHTILVLSIADFAALGGLSIWAHS</sequence>
<proteinExistence type="predicted"/>
<comment type="caution">
    <text evidence="2">The sequence shown here is derived from an EMBL/GenBank/DDBJ whole genome shotgun (WGS) entry which is preliminary data.</text>
</comment>
<dbReference type="SUPFAM" id="SSF103473">
    <property type="entry name" value="MFS general substrate transporter"/>
    <property type="match status" value="1"/>
</dbReference>
<evidence type="ECO:0000313" key="3">
    <source>
        <dbReference type="Proteomes" id="UP000034290"/>
    </source>
</evidence>
<feature type="transmembrane region" description="Helical" evidence="1">
    <location>
        <begin position="14"/>
        <end position="33"/>
    </location>
</feature>
<reference evidence="2 3" key="1">
    <citation type="journal article" date="2015" name="Nature">
        <title>rRNA introns, odd ribosomes, and small enigmatic genomes across a large radiation of phyla.</title>
        <authorList>
            <person name="Brown C.T."/>
            <person name="Hug L.A."/>
            <person name="Thomas B.C."/>
            <person name="Sharon I."/>
            <person name="Castelle C.J."/>
            <person name="Singh A."/>
            <person name="Wilkins M.J."/>
            <person name="Williams K.H."/>
            <person name="Banfield J.F."/>
        </authorList>
    </citation>
    <scope>NUCLEOTIDE SEQUENCE [LARGE SCALE GENOMIC DNA]</scope>
</reference>
<gene>
    <name evidence="2" type="ORF">UY81_C0073G0001</name>
</gene>
<keyword evidence="1" id="KW-0472">Membrane</keyword>
<dbReference type="Proteomes" id="UP000034290">
    <property type="component" value="Unassembled WGS sequence"/>
</dbReference>
<organism evidence="2 3">
    <name type="scientific">Candidatus Giovannonibacteria bacterium GW2011_GWA2_53_7</name>
    <dbReference type="NCBI Taxonomy" id="1618650"/>
    <lineage>
        <taxon>Bacteria</taxon>
        <taxon>Candidatus Giovannoniibacteriota</taxon>
    </lineage>
</organism>
<dbReference type="AlphaFoldDB" id="A0A0G1XU24"/>
<evidence type="ECO:0008006" key="4">
    <source>
        <dbReference type="Google" id="ProtNLM"/>
    </source>
</evidence>
<dbReference type="Gene3D" id="1.20.1250.20">
    <property type="entry name" value="MFS general substrate transporter like domains"/>
    <property type="match status" value="1"/>
</dbReference>